<evidence type="ECO:0000313" key="1">
    <source>
        <dbReference type="EMBL" id="OGC56268.1"/>
    </source>
</evidence>
<comment type="caution">
    <text evidence="1">The sequence shown here is derived from an EMBL/GenBank/DDBJ whole genome shotgun (WGS) entry which is preliminary data.</text>
</comment>
<organism evidence="1 2">
    <name type="scientific">candidate division WWE3 bacterium RIFCSPLOWO2_12_FULL_36_10</name>
    <dbReference type="NCBI Taxonomy" id="1802630"/>
    <lineage>
        <taxon>Bacteria</taxon>
        <taxon>Katanobacteria</taxon>
    </lineage>
</organism>
<gene>
    <name evidence="1" type="ORF">A3H26_03690</name>
</gene>
<name>A0A1F4VHA6_UNCKA</name>
<dbReference type="STRING" id="1802630.A3H26_03690"/>
<reference evidence="1 2" key="1">
    <citation type="journal article" date="2016" name="Nat. Commun.">
        <title>Thousands of microbial genomes shed light on interconnected biogeochemical processes in an aquifer system.</title>
        <authorList>
            <person name="Anantharaman K."/>
            <person name="Brown C.T."/>
            <person name="Hug L.A."/>
            <person name="Sharon I."/>
            <person name="Castelle C.J."/>
            <person name="Probst A.J."/>
            <person name="Thomas B.C."/>
            <person name="Singh A."/>
            <person name="Wilkins M.J."/>
            <person name="Karaoz U."/>
            <person name="Brodie E.L."/>
            <person name="Williams K.H."/>
            <person name="Hubbard S.S."/>
            <person name="Banfield J.F."/>
        </authorList>
    </citation>
    <scope>NUCLEOTIDE SEQUENCE [LARGE SCALE GENOMIC DNA]</scope>
</reference>
<dbReference type="AlphaFoldDB" id="A0A1F4VHA6"/>
<sequence length="331" mass="38938">MKRNQKRGMSIQYLCRQCSSSFTVNYSHNKISSKDFTNLHLDGVSFRKVGKRIGSSGVAIFKRTQEYFRKLTTNMELTIKYADMYKYSGYLVVDGTYIAVKGHPRKLVLIWGIDYLTHDVPHYIIGGAENYQTMLAYFKRLELLEYNLRYLVCDDNEAIKMVAIKIYPRVIIQTCLKHYRESIRRDLGLKTSNCYLGFYLEIDKLFTKRLCNVEVAWAVQKLYPRFKNDPRCVNWLTDIMQRKDELTNYHMFENTPNTTNLIEAYNSHLKGRLKTIKGFKSLTSMKLWVNAYIVKRRLSDFTSCDTKFKHLNGMCSLKKVLKSDQKLPQLF</sequence>
<evidence type="ECO:0000313" key="2">
    <source>
        <dbReference type="Proteomes" id="UP000177763"/>
    </source>
</evidence>
<dbReference type="EMBL" id="MEVN01000042">
    <property type="protein sequence ID" value="OGC56268.1"/>
    <property type="molecule type" value="Genomic_DNA"/>
</dbReference>
<evidence type="ECO:0008006" key="3">
    <source>
        <dbReference type="Google" id="ProtNLM"/>
    </source>
</evidence>
<proteinExistence type="predicted"/>
<dbReference type="Proteomes" id="UP000177763">
    <property type="component" value="Unassembled WGS sequence"/>
</dbReference>
<protein>
    <recommendedName>
        <fullName evidence="3">MULE transposase domain-containing protein</fullName>
    </recommendedName>
</protein>
<accession>A0A1F4VHA6</accession>